<dbReference type="AlphaFoldDB" id="A0A2P2NPS4"/>
<accession>A0A2P2NPS4</accession>
<feature type="region of interest" description="Disordered" evidence="1">
    <location>
        <begin position="1"/>
        <end position="23"/>
    </location>
</feature>
<reference evidence="2" key="1">
    <citation type="submission" date="2018-02" db="EMBL/GenBank/DDBJ databases">
        <title>Rhizophora mucronata_Transcriptome.</title>
        <authorList>
            <person name="Meera S.P."/>
            <person name="Sreeshan A."/>
            <person name="Augustine A."/>
        </authorList>
    </citation>
    <scope>NUCLEOTIDE SEQUENCE</scope>
    <source>
        <tissue evidence="2">Leaf</tissue>
    </source>
</reference>
<feature type="compositionally biased region" description="Polar residues" evidence="1">
    <location>
        <begin position="44"/>
        <end position="60"/>
    </location>
</feature>
<evidence type="ECO:0000313" key="2">
    <source>
        <dbReference type="EMBL" id="MBX44499.1"/>
    </source>
</evidence>
<name>A0A2P2NPS4_RHIMU</name>
<sequence>MTKYNETQTNMNTWRQRERESKHKPFLQTKVTIFPLPIPHKRITSTNPPQDPRYQSNGSVSATSSVKTWGVLVTLIPFSSHFPKSILSNPTLQVATFSKLGRASISSTLAPILVLPTMDCV</sequence>
<dbReference type="EMBL" id="GGEC01064015">
    <property type="protein sequence ID" value="MBX44499.1"/>
    <property type="molecule type" value="Transcribed_RNA"/>
</dbReference>
<feature type="compositionally biased region" description="Polar residues" evidence="1">
    <location>
        <begin position="1"/>
        <end position="14"/>
    </location>
</feature>
<evidence type="ECO:0000256" key="1">
    <source>
        <dbReference type="SAM" id="MobiDB-lite"/>
    </source>
</evidence>
<organism evidence="2">
    <name type="scientific">Rhizophora mucronata</name>
    <name type="common">Asiatic mangrove</name>
    <dbReference type="NCBI Taxonomy" id="61149"/>
    <lineage>
        <taxon>Eukaryota</taxon>
        <taxon>Viridiplantae</taxon>
        <taxon>Streptophyta</taxon>
        <taxon>Embryophyta</taxon>
        <taxon>Tracheophyta</taxon>
        <taxon>Spermatophyta</taxon>
        <taxon>Magnoliopsida</taxon>
        <taxon>eudicotyledons</taxon>
        <taxon>Gunneridae</taxon>
        <taxon>Pentapetalae</taxon>
        <taxon>rosids</taxon>
        <taxon>fabids</taxon>
        <taxon>Malpighiales</taxon>
        <taxon>Rhizophoraceae</taxon>
        <taxon>Rhizophora</taxon>
    </lineage>
</organism>
<protein>
    <submittedName>
        <fullName evidence="2">Uncharacterized protein</fullName>
    </submittedName>
</protein>
<proteinExistence type="predicted"/>
<feature type="region of interest" description="Disordered" evidence="1">
    <location>
        <begin position="38"/>
        <end position="60"/>
    </location>
</feature>